<dbReference type="Gene3D" id="1.10.1330.10">
    <property type="entry name" value="Dockerin domain"/>
    <property type="match status" value="1"/>
</dbReference>
<evidence type="ECO:0000313" key="9">
    <source>
        <dbReference type="EMBL" id="KKI50851.1"/>
    </source>
</evidence>
<feature type="signal peptide" evidence="6">
    <location>
        <begin position="1"/>
        <end position="28"/>
    </location>
</feature>
<keyword evidence="4" id="KW-0325">Glycoprotein</keyword>
<dbReference type="GO" id="GO:0000272">
    <property type="term" value="P:polysaccharide catabolic process"/>
    <property type="evidence" value="ECO:0007669"/>
    <property type="project" value="InterPro"/>
</dbReference>
<dbReference type="InterPro" id="IPR051275">
    <property type="entry name" value="Cell_adhesion_signaling"/>
</dbReference>
<dbReference type="InterPro" id="IPR018247">
    <property type="entry name" value="EF_Hand_1_Ca_BS"/>
</dbReference>
<dbReference type="RefSeq" id="WP_046443629.1">
    <property type="nucleotide sequence ID" value="NZ_LAYJ01000101.1"/>
</dbReference>
<dbReference type="PANTHER" id="PTHR11640:SF164">
    <property type="entry name" value="MAM DOMAIN-CONTAINING GLYCOSYLPHOSPHATIDYLINOSITOL ANCHOR PROTEIN 1"/>
    <property type="match status" value="1"/>
</dbReference>
<dbReference type="EMBL" id="LAYJ01000101">
    <property type="protein sequence ID" value="KKI50851.1"/>
    <property type="molecule type" value="Genomic_DNA"/>
</dbReference>
<dbReference type="STRING" id="270498.CHK_1777"/>
<feature type="chain" id="PRO_5018066448" evidence="6">
    <location>
        <begin position="29"/>
        <end position="804"/>
    </location>
</feature>
<dbReference type="InterPro" id="IPR016134">
    <property type="entry name" value="Dockerin_dom"/>
</dbReference>
<feature type="domain" description="Ig-like" evidence="7">
    <location>
        <begin position="564"/>
        <end position="657"/>
    </location>
</feature>
<keyword evidence="3" id="KW-1015">Disulfide bond</keyword>
<evidence type="ECO:0000259" key="7">
    <source>
        <dbReference type="PROSITE" id="PS50835"/>
    </source>
</evidence>
<dbReference type="GO" id="GO:0098609">
    <property type="term" value="P:cell-cell adhesion"/>
    <property type="evidence" value="ECO:0007669"/>
    <property type="project" value="TreeGrafter"/>
</dbReference>
<reference evidence="9 10" key="1">
    <citation type="submission" date="2015-04" db="EMBL/GenBank/DDBJ databases">
        <title>Draft genome sequence of bacteremic isolate Catabacter hongkongensis type strain HKU16T.</title>
        <authorList>
            <person name="Lau S.K."/>
            <person name="Teng J.L."/>
            <person name="Huang Y."/>
            <person name="Curreem S.O."/>
            <person name="Tsui S.K."/>
            <person name="Woo P.C."/>
        </authorList>
    </citation>
    <scope>NUCLEOTIDE SEQUENCE [LARGE SCALE GENOMIC DNA]</scope>
    <source>
        <strain evidence="9 10">HKU16</strain>
    </source>
</reference>
<evidence type="ECO:0000256" key="3">
    <source>
        <dbReference type="ARBA" id="ARBA00023157"/>
    </source>
</evidence>
<accession>A0A0M2NIP9</accession>
<dbReference type="PROSITE" id="PS51766">
    <property type="entry name" value="DOCKERIN"/>
    <property type="match status" value="1"/>
</dbReference>
<dbReference type="PROSITE" id="PS00018">
    <property type="entry name" value="EF_HAND_1"/>
    <property type="match status" value="1"/>
</dbReference>
<feature type="domain" description="Ig-like" evidence="7">
    <location>
        <begin position="360"/>
        <end position="445"/>
    </location>
</feature>
<evidence type="ECO:0000256" key="6">
    <source>
        <dbReference type="SAM" id="SignalP"/>
    </source>
</evidence>
<dbReference type="InterPro" id="IPR013783">
    <property type="entry name" value="Ig-like_fold"/>
</dbReference>
<comment type="subcellular location">
    <subcellularLocation>
        <location evidence="1">Membrane</location>
        <topology evidence="1">Single-pass type I membrane protein</topology>
    </subcellularLocation>
</comment>
<dbReference type="PROSITE" id="PS50835">
    <property type="entry name" value="IG_LIKE"/>
    <property type="match status" value="5"/>
</dbReference>
<dbReference type="PANTHER" id="PTHR11640">
    <property type="entry name" value="NEPHRIN"/>
    <property type="match status" value="1"/>
</dbReference>
<evidence type="ECO:0000313" key="10">
    <source>
        <dbReference type="Proteomes" id="UP000034076"/>
    </source>
</evidence>
<organism evidence="9 10">
    <name type="scientific">Christensenella hongkongensis</name>
    <dbReference type="NCBI Taxonomy" id="270498"/>
    <lineage>
        <taxon>Bacteria</taxon>
        <taxon>Bacillati</taxon>
        <taxon>Bacillota</taxon>
        <taxon>Clostridia</taxon>
        <taxon>Christensenellales</taxon>
        <taxon>Christensenellaceae</taxon>
        <taxon>Christensenella</taxon>
    </lineage>
</organism>
<evidence type="ECO:0000256" key="4">
    <source>
        <dbReference type="ARBA" id="ARBA00023180"/>
    </source>
</evidence>
<evidence type="ECO:0000259" key="8">
    <source>
        <dbReference type="PROSITE" id="PS51766"/>
    </source>
</evidence>
<dbReference type="InterPro" id="IPR007110">
    <property type="entry name" value="Ig-like_dom"/>
</dbReference>
<proteinExistence type="predicted"/>
<feature type="domain" description="Ig-like" evidence="7">
    <location>
        <begin position="144"/>
        <end position="246"/>
    </location>
</feature>
<gene>
    <name evidence="9" type="ORF">CHK_1777</name>
</gene>
<keyword evidence="2" id="KW-0472">Membrane</keyword>
<name>A0A0M2NIP9_9FIRM</name>
<keyword evidence="10" id="KW-1185">Reference proteome</keyword>
<dbReference type="InterPro" id="IPR003599">
    <property type="entry name" value="Ig_sub"/>
</dbReference>
<sequence length="804" mass="82337">MKQFRKKMAVIVVIALVITALIPVGAFAATTVPTIQTQPSAASAAIGSPATFTVALDESGGPAAAACTFQWQVQKAADGAWEDIDTVGSGAKTASYTTPAATEEMNGWNYRCVIINTATGQQTTSDAAALTVTGIPSEPTNQIPQVTVAAEPADAITGTGVVEGTKTALTANVVVKPGSQLSYQWKVNKNDEGAVASPVNWQDVAGATDKTLTLTAPAVDDTNDQYKCVVTNESYQGVQGESAAVTLKVTAAPAVSDVPVISANGEPKDITVLEGEGATFSVQAEVATGDALNYQWQISTDGSNYGNIAGATKATYTVDKTTTAMNDYKYKCVVTNSKDISKTVTSAVATLTVVALSPIPVIDAQPEALTVVAGENASFTVEASVNTGDALSYQWFVQVNSSGAFASMKGATQPTLDLGAATLGLDNNSYKCEVTNSAESSNKVTSNAVALTVWDVDNVPVIITQPVGAEIKAGENIEFSVEAEIAAAGATLDYQWEKSTDGGRTFSNVSDGGVYSGATTDTLAITAAAGVETGLYQCKVTRNSGTETVTSDAARLTVVVPNVPVIRTQPVDVTAAAGETATFSVLATVEPASGLTYEWKVKKGSGGFVTIDDETDATAATYVTVPVTTDMNGWKYQCTVTNNNYATSATTFEATLTVTDAKPSIDVNPDSGLTIDKDAGYVSGFMAGTSAASALRAGDIAVMFTVPVEARNAAGETLADGDTVGTGCTVNLVAADGTIIDTLTIVIKGDVEGKGFVSIGSLVVMSNDMTGSAPLSGAYFAAGDMNGDGSITIGDIVTASNIML</sequence>
<comment type="caution">
    <text evidence="9">The sequence shown here is derived from an EMBL/GenBank/DDBJ whole genome shotgun (WGS) entry which is preliminary data.</text>
</comment>
<dbReference type="GO" id="GO:0005911">
    <property type="term" value="C:cell-cell junction"/>
    <property type="evidence" value="ECO:0007669"/>
    <property type="project" value="TreeGrafter"/>
</dbReference>
<dbReference type="GO" id="GO:0005886">
    <property type="term" value="C:plasma membrane"/>
    <property type="evidence" value="ECO:0007669"/>
    <property type="project" value="TreeGrafter"/>
</dbReference>
<feature type="domain" description="Ig-like" evidence="7">
    <location>
        <begin position="460"/>
        <end position="557"/>
    </location>
</feature>
<dbReference type="InterPro" id="IPR036179">
    <property type="entry name" value="Ig-like_dom_sf"/>
</dbReference>
<evidence type="ECO:0000256" key="5">
    <source>
        <dbReference type="ARBA" id="ARBA00023319"/>
    </source>
</evidence>
<dbReference type="Gene3D" id="2.60.40.10">
    <property type="entry name" value="Immunoglobulins"/>
    <property type="match status" value="6"/>
</dbReference>
<protein>
    <submittedName>
        <fullName evidence="9">Phage protein</fullName>
    </submittedName>
</protein>
<dbReference type="InterPro" id="IPR036439">
    <property type="entry name" value="Dockerin_dom_sf"/>
</dbReference>
<dbReference type="SUPFAM" id="SSF48726">
    <property type="entry name" value="Immunoglobulin"/>
    <property type="match status" value="4"/>
</dbReference>
<feature type="domain" description="Dockerin" evidence="8">
    <location>
        <begin position="744"/>
        <end position="804"/>
    </location>
</feature>
<dbReference type="AlphaFoldDB" id="A0A0M2NIP9"/>
<evidence type="ECO:0000256" key="1">
    <source>
        <dbReference type="ARBA" id="ARBA00004479"/>
    </source>
</evidence>
<dbReference type="SMART" id="SM00409">
    <property type="entry name" value="IG"/>
    <property type="match status" value="6"/>
</dbReference>
<dbReference type="Proteomes" id="UP000034076">
    <property type="component" value="Unassembled WGS sequence"/>
</dbReference>
<dbReference type="OrthoDB" id="9798386at2"/>
<feature type="domain" description="Ig-like" evidence="7">
    <location>
        <begin position="253"/>
        <end position="345"/>
    </location>
</feature>
<evidence type="ECO:0000256" key="2">
    <source>
        <dbReference type="ARBA" id="ARBA00023136"/>
    </source>
</evidence>
<dbReference type="GO" id="GO:0050839">
    <property type="term" value="F:cell adhesion molecule binding"/>
    <property type="evidence" value="ECO:0007669"/>
    <property type="project" value="TreeGrafter"/>
</dbReference>
<keyword evidence="5" id="KW-0393">Immunoglobulin domain</keyword>
<keyword evidence="6" id="KW-0732">Signal</keyword>